<sequence>MMPLFAVICRDHAGKLQTRLDTREQHLAFLGAQPGVTLAGPFVQDGQPCGSLLIVEGDSLSQVKDWAAQDPYALAGLFASVEVIEWKKVIG</sequence>
<evidence type="ECO:0000259" key="2">
    <source>
        <dbReference type="Pfam" id="PF03795"/>
    </source>
</evidence>
<evidence type="ECO:0000313" key="3">
    <source>
        <dbReference type="EMBL" id="MFC3568357.1"/>
    </source>
</evidence>
<comment type="similarity">
    <text evidence="1">Belongs to the YciI family.</text>
</comment>
<dbReference type="InterPro" id="IPR051807">
    <property type="entry name" value="Sec-metab_biosynth-assoc"/>
</dbReference>
<reference evidence="4" key="1">
    <citation type="journal article" date="2019" name="Int. J. Syst. Evol. Microbiol.">
        <title>The Global Catalogue of Microorganisms (GCM) 10K type strain sequencing project: providing services to taxonomists for standard genome sequencing and annotation.</title>
        <authorList>
            <consortium name="The Broad Institute Genomics Platform"/>
            <consortium name="The Broad Institute Genome Sequencing Center for Infectious Disease"/>
            <person name="Wu L."/>
            <person name="Ma J."/>
        </authorList>
    </citation>
    <scope>NUCLEOTIDE SEQUENCE [LARGE SCALE GENOMIC DNA]</scope>
    <source>
        <strain evidence="4">VKM B-3226</strain>
    </source>
</reference>
<dbReference type="Pfam" id="PF03795">
    <property type="entry name" value="YCII"/>
    <property type="match status" value="1"/>
</dbReference>
<dbReference type="InterPro" id="IPR005545">
    <property type="entry name" value="YCII"/>
</dbReference>
<dbReference type="RefSeq" id="WP_289893352.1">
    <property type="nucleotide sequence ID" value="NZ_JBHRXE010000006.1"/>
</dbReference>
<protein>
    <submittedName>
        <fullName evidence="3">YciI family protein</fullName>
    </submittedName>
</protein>
<evidence type="ECO:0000313" key="4">
    <source>
        <dbReference type="Proteomes" id="UP001595596"/>
    </source>
</evidence>
<keyword evidence="4" id="KW-1185">Reference proteome</keyword>
<evidence type="ECO:0000256" key="1">
    <source>
        <dbReference type="ARBA" id="ARBA00007689"/>
    </source>
</evidence>
<gene>
    <name evidence="3" type="ORF">ACFOMP_02700</name>
</gene>
<accession>A0ABV7RWE6</accession>
<dbReference type="EMBL" id="JBHRXE010000006">
    <property type="protein sequence ID" value="MFC3568357.1"/>
    <property type="molecule type" value="Genomic_DNA"/>
</dbReference>
<proteinExistence type="inferred from homology"/>
<name>A0ABV7RWE6_9RHOB</name>
<dbReference type="InterPro" id="IPR011008">
    <property type="entry name" value="Dimeric_a/b-barrel"/>
</dbReference>
<dbReference type="Gene3D" id="3.30.70.1060">
    <property type="entry name" value="Dimeric alpha+beta barrel"/>
    <property type="match status" value="1"/>
</dbReference>
<dbReference type="PANTHER" id="PTHR33606:SF3">
    <property type="entry name" value="PROTEIN YCII"/>
    <property type="match status" value="1"/>
</dbReference>
<dbReference type="SUPFAM" id="SSF54909">
    <property type="entry name" value="Dimeric alpha+beta barrel"/>
    <property type="match status" value="1"/>
</dbReference>
<organism evidence="3 4">
    <name type="scientific">Paracoccus simplex</name>
    <dbReference type="NCBI Taxonomy" id="2086346"/>
    <lineage>
        <taxon>Bacteria</taxon>
        <taxon>Pseudomonadati</taxon>
        <taxon>Pseudomonadota</taxon>
        <taxon>Alphaproteobacteria</taxon>
        <taxon>Rhodobacterales</taxon>
        <taxon>Paracoccaceae</taxon>
        <taxon>Paracoccus</taxon>
    </lineage>
</organism>
<comment type="caution">
    <text evidence="3">The sequence shown here is derived from an EMBL/GenBank/DDBJ whole genome shotgun (WGS) entry which is preliminary data.</text>
</comment>
<dbReference type="PANTHER" id="PTHR33606">
    <property type="entry name" value="PROTEIN YCII"/>
    <property type="match status" value="1"/>
</dbReference>
<dbReference type="Proteomes" id="UP001595596">
    <property type="component" value="Unassembled WGS sequence"/>
</dbReference>
<feature type="domain" description="YCII-related" evidence="2">
    <location>
        <begin position="4"/>
        <end position="87"/>
    </location>
</feature>